<reference evidence="3 4" key="1">
    <citation type="journal article" date="2016" name="Nat. Commun.">
        <title>Ectomycorrhizal ecology is imprinted in the genome of the dominant symbiotic fungus Cenococcum geophilum.</title>
        <authorList>
            <consortium name="DOE Joint Genome Institute"/>
            <person name="Peter M."/>
            <person name="Kohler A."/>
            <person name="Ohm R.A."/>
            <person name="Kuo A."/>
            <person name="Krutzmann J."/>
            <person name="Morin E."/>
            <person name="Arend M."/>
            <person name="Barry K.W."/>
            <person name="Binder M."/>
            <person name="Choi C."/>
            <person name="Clum A."/>
            <person name="Copeland A."/>
            <person name="Grisel N."/>
            <person name="Haridas S."/>
            <person name="Kipfer T."/>
            <person name="LaButti K."/>
            <person name="Lindquist E."/>
            <person name="Lipzen A."/>
            <person name="Maire R."/>
            <person name="Meier B."/>
            <person name="Mihaltcheva S."/>
            <person name="Molinier V."/>
            <person name="Murat C."/>
            <person name="Poggeler S."/>
            <person name="Quandt C.A."/>
            <person name="Sperisen C."/>
            <person name="Tritt A."/>
            <person name="Tisserant E."/>
            <person name="Crous P.W."/>
            <person name="Henrissat B."/>
            <person name="Nehls U."/>
            <person name="Egli S."/>
            <person name="Spatafora J.W."/>
            <person name="Grigoriev I.V."/>
            <person name="Martin F.M."/>
        </authorList>
    </citation>
    <scope>NUCLEOTIDE SEQUENCE [LARGE SCALE GENOMIC DNA]</scope>
    <source>
        <strain evidence="3 4">CBS 459.81</strain>
    </source>
</reference>
<evidence type="ECO:0000313" key="4">
    <source>
        <dbReference type="Proteomes" id="UP000250266"/>
    </source>
</evidence>
<dbReference type="PANTHER" id="PTHR43546">
    <property type="entry name" value="UPF0173 METAL-DEPENDENT HYDROLASE MJ1163-RELATED"/>
    <property type="match status" value="1"/>
</dbReference>
<accession>A0A8E2J9N4</accession>
<dbReference type="GO" id="GO:0016787">
    <property type="term" value="F:hydrolase activity"/>
    <property type="evidence" value="ECO:0007669"/>
    <property type="project" value="UniProtKB-KW"/>
</dbReference>
<dbReference type="Gene3D" id="3.60.15.10">
    <property type="entry name" value="Ribonuclease Z/Hydroxyacylglutathione hydrolase-like"/>
    <property type="match status" value="1"/>
</dbReference>
<dbReference type="InterPro" id="IPR001279">
    <property type="entry name" value="Metallo-B-lactamas"/>
</dbReference>
<dbReference type="OrthoDB" id="332863at2759"/>
<sequence>MDAPNLKVPFSITYIGTATAIFHLDGISLLTDPVFSPANTKWDMGVVVLNNTESAALKVEDLPPFDAVLLSHEDHPDNLDDPGRLLLNGRHVFTTLDGAKNLGYRPGVRGLRPWETVVLEIGGKHLDITGTPCQHLPGGEVTGFIITAPRFGETNGLPNAIYFSGDTVYLDELVQMRNKFHISVAVLNIGKVMISLPDQELQITMDGRQAARLFRDIGADVLVPMHYESWRHFRENGTELRQAFEEENIMDKVCWLTPGETRQIV</sequence>
<dbReference type="AlphaFoldDB" id="A0A8E2J9N4"/>
<proteinExistence type="predicted"/>
<dbReference type="EMBL" id="KV745618">
    <property type="protein sequence ID" value="OCK73909.1"/>
    <property type="molecule type" value="Genomic_DNA"/>
</dbReference>
<evidence type="ECO:0000259" key="2">
    <source>
        <dbReference type="Pfam" id="PF12706"/>
    </source>
</evidence>
<protein>
    <submittedName>
        <fullName evidence="3">Putative Zn-dependent hydrolases of the beta-lactamase protein</fullName>
    </submittedName>
</protein>
<dbReference type="Pfam" id="PF12706">
    <property type="entry name" value="Lactamase_B_2"/>
    <property type="match status" value="1"/>
</dbReference>
<dbReference type="PANTHER" id="PTHR43546:SF9">
    <property type="entry name" value="L-ASCORBATE-6-PHOSPHATE LACTONASE ULAG-RELATED"/>
    <property type="match status" value="1"/>
</dbReference>
<feature type="domain" description="Metallo-beta-lactamase" evidence="2">
    <location>
        <begin position="29"/>
        <end position="227"/>
    </location>
</feature>
<keyword evidence="4" id="KW-1185">Reference proteome</keyword>
<dbReference type="InterPro" id="IPR036866">
    <property type="entry name" value="RibonucZ/Hydroxyglut_hydro"/>
</dbReference>
<organism evidence="3 4">
    <name type="scientific">Lepidopterella palustris CBS 459.81</name>
    <dbReference type="NCBI Taxonomy" id="1314670"/>
    <lineage>
        <taxon>Eukaryota</taxon>
        <taxon>Fungi</taxon>
        <taxon>Dikarya</taxon>
        <taxon>Ascomycota</taxon>
        <taxon>Pezizomycotina</taxon>
        <taxon>Dothideomycetes</taxon>
        <taxon>Pleosporomycetidae</taxon>
        <taxon>Mytilinidiales</taxon>
        <taxon>Argynnaceae</taxon>
        <taxon>Lepidopterella</taxon>
    </lineage>
</organism>
<dbReference type="SUPFAM" id="SSF56281">
    <property type="entry name" value="Metallo-hydrolase/oxidoreductase"/>
    <property type="match status" value="1"/>
</dbReference>
<evidence type="ECO:0000313" key="3">
    <source>
        <dbReference type="EMBL" id="OCK73909.1"/>
    </source>
</evidence>
<dbReference type="InterPro" id="IPR050114">
    <property type="entry name" value="UPF0173_UPF0282_UlaG_hydrolase"/>
</dbReference>
<evidence type="ECO:0000256" key="1">
    <source>
        <dbReference type="ARBA" id="ARBA00022801"/>
    </source>
</evidence>
<keyword evidence="1 3" id="KW-0378">Hydrolase</keyword>
<dbReference type="Proteomes" id="UP000250266">
    <property type="component" value="Unassembled WGS sequence"/>
</dbReference>
<name>A0A8E2J9N4_9PEZI</name>
<gene>
    <name evidence="3" type="ORF">K432DRAFT_430328</name>
</gene>